<accession>A0A9W4SZ46</accession>
<evidence type="ECO:0000313" key="2">
    <source>
        <dbReference type="Proteomes" id="UP001153678"/>
    </source>
</evidence>
<keyword evidence="2" id="KW-1185">Reference proteome</keyword>
<dbReference type="Proteomes" id="UP001153678">
    <property type="component" value="Unassembled WGS sequence"/>
</dbReference>
<sequence length="198" mass="22578">MIKEYSNKSTEINFNACFATAGLVGRINRQSLQMTFMCVGIISQLCKASYHNYQSMTYEKIINFDCLWSHVRNAQQASGGMIYDGKDIKEDPALKECNICDNCLQRASDKPSQAKNVKNKFRELSVYLKKFSRKLKTKEDAFLLLDDLVLRDLIEEDIILTRSLIAQTFTCNVFIIGIADGAIAKTNTKDWQYLIKTS</sequence>
<dbReference type="OrthoDB" id="10261556at2759"/>
<name>A0A9W4SZ46_9GLOM</name>
<dbReference type="EMBL" id="CAMKVN010003894">
    <property type="protein sequence ID" value="CAI2185858.1"/>
    <property type="molecule type" value="Genomic_DNA"/>
</dbReference>
<dbReference type="AlphaFoldDB" id="A0A9W4SZ46"/>
<proteinExistence type="predicted"/>
<protein>
    <submittedName>
        <fullName evidence="1">11376_t:CDS:1</fullName>
    </submittedName>
</protein>
<comment type="caution">
    <text evidence="1">The sequence shown here is derived from an EMBL/GenBank/DDBJ whole genome shotgun (WGS) entry which is preliminary data.</text>
</comment>
<reference evidence="1" key="1">
    <citation type="submission" date="2022-08" db="EMBL/GenBank/DDBJ databases">
        <authorList>
            <person name="Kallberg Y."/>
            <person name="Tangrot J."/>
            <person name="Rosling A."/>
        </authorList>
    </citation>
    <scope>NUCLEOTIDE SEQUENCE</scope>
    <source>
        <strain evidence="1">Wild A</strain>
    </source>
</reference>
<organism evidence="1 2">
    <name type="scientific">Funneliformis geosporum</name>
    <dbReference type="NCBI Taxonomy" id="1117311"/>
    <lineage>
        <taxon>Eukaryota</taxon>
        <taxon>Fungi</taxon>
        <taxon>Fungi incertae sedis</taxon>
        <taxon>Mucoromycota</taxon>
        <taxon>Glomeromycotina</taxon>
        <taxon>Glomeromycetes</taxon>
        <taxon>Glomerales</taxon>
        <taxon>Glomeraceae</taxon>
        <taxon>Funneliformis</taxon>
    </lineage>
</organism>
<evidence type="ECO:0000313" key="1">
    <source>
        <dbReference type="EMBL" id="CAI2185858.1"/>
    </source>
</evidence>
<gene>
    <name evidence="1" type="ORF">FWILDA_LOCUS12287</name>
</gene>